<reference evidence="1" key="1">
    <citation type="journal article" date="2014" name="Int. J. Syst. Evol. Microbiol.">
        <title>Complete genome sequence of Corynebacterium casei LMG S-19264T (=DSM 44701T), isolated from a smear-ripened cheese.</title>
        <authorList>
            <consortium name="US DOE Joint Genome Institute (JGI-PGF)"/>
            <person name="Walter F."/>
            <person name="Albersmeier A."/>
            <person name="Kalinowski J."/>
            <person name="Ruckert C."/>
        </authorList>
    </citation>
    <scope>NUCLEOTIDE SEQUENCE</scope>
    <source>
        <strain evidence="1">CGMCC 4.7308</strain>
    </source>
</reference>
<dbReference type="Pfam" id="PF00756">
    <property type="entry name" value="Esterase"/>
    <property type="match status" value="1"/>
</dbReference>
<accession>A0A917SL94</accession>
<dbReference type="SUPFAM" id="SSF53474">
    <property type="entry name" value="alpha/beta-Hydrolases"/>
    <property type="match status" value="1"/>
</dbReference>
<keyword evidence="2" id="KW-1185">Reference proteome</keyword>
<comment type="caution">
    <text evidence="1">The sequence shown here is derived from an EMBL/GenBank/DDBJ whole genome shotgun (WGS) entry which is preliminary data.</text>
</comment>
<protein>
    <recommendedName>
        <fullName evidence="3">Esterase</fullName>
    </recommendedName>
</protein>
<dbReference type="PANTHER" id="PTHR48098">
    <property type="entry name" value="ENTEROCHELIN ESTERASE-RELATED"/>
    <property type="match status" value="1"/>
</dbReference>
<reference evidence="1" key="2">
    <citation type="submission" date="2020-09" db="EMBL/GenBank/DDBJ databases">
        <authorList>
            <person name="Sun Q."/>
            <person name="Zhou Y."/>
        </authorList>
    </citation>
    <scope>NUCLEOTIDE SEQUENCE</scope>
    <source>
        <strain evidence="1">CGMCC 4.7308</strain>
    </source>
</reference>
<evidence type="ECO:0000313" key="2">
    <source>
        <dbReference type="Proteomes" id="UP000655208"/>
    </source>
</evidence>
<organism evidence="1 2">
    <name type="scientific">Nakamurella endophytica</name>
    <dbReference type="NCBI Taxonomy" id="1748367"/>
    <lineage>
        <taxon>Bacteria</taxon>
        <taxon>Bacillati</taxon>
        <taxon>Actinomycetota</taxon>
        <taxon>Actinomycetes</taxon>
        <taxon>Nakamurellales</taxon>
        <taxon>Nakamurellaceae</taxon>
        <taxon>Nakamurella</taxon>
    </lineage>
</organism>
<dbReference type="Proteomes" id="UP000655208">
    <property type="component" value="Unassembled WGS sequence"/>
</dbReference>
<name>A0A917SL94_9ACTN</name>
<gene>
    <name evidence="1" type="ORF">GCM10011594_01200</name>
</gene>
<dbReference type="GO" id="GO:0016747">
    <property type="term" value="F:acyltransferase activity, transferring groups other than amino-acyl groups"/>
    <property type="evidence" value="ECO:0007669"/>
    <property type="project" value="TreeGrafter"/>
</dbReference>
<sequence>MLIGAAATLVAGAGGAGLVEAGALPGRARLNALLGLDGGGGDIPDVDPGPTVTGSWRSAARGTVVGWSVSRPPGVTGPLPVAVLLHGRDADHSTSFERLGYDRFLAAATASGVPPFALATVDGGNTYWHRRRSGDDPQRMITDEFLPLLARQGLRTGRVGLAGWSMGGYGALLLGETLGPARVAAVAATSPALFADYPSSSEVAFDDADDFRAHDVIAGAAALSGIPVRVDCGRDDPFADQVRRLRSVLRPEPAGALSAGEHTDAFFTRVAPDTVAALGSALAT</sequence>
<proteinExistence type="predicted"/>
<evidence type="ECO:0008006" key="3">
    <source>
        <dbReference type="Google" id="ProtNLM"/>
    </source>
</evidence>
<dbReference type="AlphaFoldDB" id="A0A917SL94"/>
<dbReference type="EMBL" id="BMNA01000001">
    <property type="protein sequence ID" value="GGL85285.1"/>
    <property type="molecule type" value="Genomic_DNA"/>
</dbReference>
<dbReference type="Gene3D" id="3.40.50.1820">
    <property type="entry name" value="alpha/beta hydrolase"/>
    <property type="match status" value="1"/>
</dbReference>
<dbReference type="InterPro" id="IPR000801">
    <property type="entry name" value="Esterase-like"/>
</dbReference>
<dbReference type="InterPro" id="IPR050583">
    <property type="entry name" value="Mycobacterial_A85_antigen"/>
</dbReference>
<dbReference type="InterPro" id="IPR029058">
    <property type="entry name" value="AB_hydrolase_fold"/>
</dbReference>
<evidence type="ECO:0000313" key="1">
    <source>
        <dbReference type="EMBL" id="GGL85285.1"/>
    </source>
</evidence>
<dbReference type="PANTHER" id="PTHR48098:SF1">
    <property type="entry name" value="DIACYLGLYCEROL ACYLTRANSFERASE_MYCOLYLTRANSFERASE AG85A"/>
    <property type="match status" value="1"/>
</dbReference>